<evidence type="ECO:0000256" key="1">
    <source>
        <dbReference type="SAM" id="MobiDB-lite"/>
    </source>
</evidence>
<organism evidence="3">
    <name type="scientific">Arion vulgaris</name>
    <dbReference type="NCBI Taxonomy" id="1028688"/>
    <lineage>
        <taxon>Eukaryota</taxon>
        <taxon>Metazoa</taxon>
        <taxon>Spiralia</taxon>
        <taxon>Lophotrochozoa</taxon>
        <taxon>Mollusca</taxon>
        <taxon>Gastropoda</taxon>
        <taxon>Heterobranchia</taxon>
        <taxon>Euthyneura</taxon>
        <taxon>Panpulmonata</taxon>
        <taxon>Eupulmonata</taxon>
        <taxon>Stylommatophora</taxon>
        <taxon>Helicina</taxon>
        <taxon>Arionoidea</taxon>
        <taxon>Arionidae</taxon>
        <taxon>Arion</taxon>
    </lineage>
</organism>
<evidence type="ECO:0000256" key="2">
    <source>
        <dbReference type="SAM" id="SignalP"/>
    </source>
</evidence>
<gene>
    <name evidence="3" type="primary">ORF48767</name>
</gene>
<evidence type="ECO:0008006" key="4">
    <source>
        <dbReference type="Google" id="ProtNLM"/>
    </source>
</evidence>
<proteinExistence type="predicted"/>
<dbReference type="Pfam" id="PF04113">
    <property type="entry name" value="Gpi16"/>
    <property type="match status" value="2"/>
</dbReference>
<dbReference type="PANTHER" id="PTHR12959">
    <property type="entry name" value="GPI TRANSAMIDASE COMPONENT PIG-T-RELATED"/>
    <property type="match status" value="1"/>
</dbReference>
<dbReference type="GO" id="GO:0016255">
    <property type="term" value="P:attachment of GPI anchor to protein"/>
    <property type="evidence" value="ECO:0007669"/>
    <property type="project" value="InterPro"/>
</dbReference>
<dbReference type="AlphaFoldDB" id="A0A0B6Z6P8"/>
<sequence length="617" mass="69201">LTMASFTFNSRRLLLFLFITIDVSVIASLQSDEFNEELLIKPLPRGYVYSHFQFTTKWNTSIHDSNTFRHYNLFPKALGEVLARYDVQELHLSQTQGLWRHKLWGYPVHDSPPGAELWVWFKSTVKDVDRAWNELVNAVSGLFCSSLNFLDSKNTVVPRWSYRPHGIALPGYSTFSYFVRYGSLAREIVCTENLTPWKKLLPCDSKAGLSTLFNAFHFHDASYHSLGLHIRPVCADADCTEEAIELSQSLSVVTDVMSTSQTGTPSWTLKSLFGNHLASVCPLARKSTILVEVTNNENSEVYKLSPAPSLSEKITRGTHQHTYAVYDVQSSVSSGRALNIAASYSDRSQLVLGSEPPPIHLHRYITGYGLDKGGISCMIYNTMASNQSIIYFDMLPWFTRVFFNSLAVTNNGSNVPFKVHYVPGKDRSRPYHLELSFNLWPLSVTQVSFTFTRAFLKWTEYPPDANHGFYIGSATVTSILPSSRGYTSPSQHSSCLDSILTDNSTRFLVRIHSESLLVSLPTPDFSMPYNVICLACTVVAIAFGSLHNLTTRRFEQLDPAAKKGILAKVKAFLKRFQAAEVAQEKTITKDNSETEALSGSNDSEENSIEESRSEDKS</sequence>
<reference evidence="3" key="1">
    <citation type="submission" date="2014-12" db="EMBL/GenBank/DDBJ databases">
        <title>Insight into the proteome of Arion vulgaris.</title>
        <authorList>
            <person name="Aradska J."/>
            <person name="Bulat T."/>
            <person name="Smidak R."/>
            <person name="Sarate P."/>
            <person name="Gangsoo J."/>
            <person name="Sialana F."/>
            <person name="Bilban M."/>
            <person name="Lubec G."/>
        </authorList>
    </citation>
    <scope>NUCLEOTIDE SEQUENCE</scope>
    <source>
        <tissue evidence="3">Skin</tissue>
    </source>
</reference>
<dbReference type="InterPro" id="IPR007245">
    <property type="entry name" value="PIG-T"/>
</dbReference>
<evidence type="ECO:0000313" key="3">
    <source>
        <dbReference type="EMBL" id="CEK63586.1"/>
    </source>
</evidence>
<keyword evidence="2" id="KW-0732">Signal</keyword>
<feature type="signal peptide" evidence="2">
    <location>
        <begin position="1"/>
        <end position="27"/>
    </location>
</feature>
<feature type="non-terminal residue" evidence="3">
    <location>
        <position position="1"/>
    </location>
</feature>
<accession>A0A0B6Z6P8</accession>
<dbReference type="PANTHER" id="PTHR12959:SF11">
    <property type="entry name" value="GPI TRANSAMIDASE COMPONENT PIG-T"/>
    <property type="match status" value="1"/>
</dbReference>
<feature type="chain" id="PRO_5002110969" description="GPI transamidase component PIG-T" evidence="2">
    <location>
        <begin position="28"/>
        <end position="617"/>
    </location>
</feature>
<dbReference type="EMBL" id="HACG01016721">
    <property type="protein sequence ID" value="CEK63586.1"/>
    <property type="molecule type" value="Transcribed_RNA"/>
</dbReference>
<protein>
    <recommendedName>
        <fullName evidence="4">GPI transamidase component PIG-T</fullName>
    </recommendedName>
</protein>
<name>A0A0B6Z6P8_9EUPU</name>
<feature type="region of interest" description="Disordered" evidence="1">
    <location>
        <begin position="584"/>
        <end position="617"/>
    </location>
</feature>
<dbReference type="GO" id="GO:0042765">
    <property type="term" value="C:GPI-anchor transamidase complex"/>
    <property type="evidence" value="ECO:0007669"/>
    <property type="project" value="InterPro"/>
</dbReference>